<keyword evidence="4" id="KW-1185">Reference proteome</keyword>
<evidence type="ECO:0000256" key="1">
    <source>
        <dbReference type="SAM" id="MobiDB-lite"/>
    </source>
</evidence>
<protein>
    <submittedName>
        <fullName evidence="2 3">Uncharacterized protein</fullName>
    </submittedName>
</protein>
<proteinExistence type="predicted"/>
<dbReference type="InParanoid" id="A0A2K2CIQ4"/>
<gene>
    <name evidence="2" type="ORF">BRADI_5g22879v3</name>
</gene>
<dbReference type="Proteomes" id="UP000008810">
    <property type="component" value="Chromosome 5"/>
</dbReference>
<reference evidence="2 3" key="1">
    <citation type="journal article" date="2010" name="Nature">
        <title>Genome sequencing and analysis of the model grass Brachypodium distachyon.</title>
        <authorList>
            <consortium name="International Brachypodium Initiative"/>
        </authorList>
    </citation>
    <scope>NUCLEOTIDE SEQUENCE [LARGE SCALE GENOMIC DNA]</scope>
    <source>
        <strain evidence="2 3">Bd21</strain>
    </source>
</reference>
<dbReference type="Gramene" id="PNT61906">
    <property type="protein sequence ID" value="PNT61906"/>
    <property type="gene ID" value="BRADI_5g22879v3"/>
</dbReference>
<evidence type="ECO:0000313" key="4">
    <source>
        <dbReference type="Proteomes" id="UP000008810"/>
    </source>
</evidence>
<dbReference type="EMBL" id="CM000884">
    <property type="protein sequence ID" value="PNT61906.1"/>
    <property type="molecule type" value="Genomic_DNA"/>
</dbReference>
<evidence type="ECO:0000313" key="3">
    <source>
        <dbReference type="EnsemblPlants" id="PNT61906"/>
    </source>
</evidence>
<dbReference type="EnsemblPlants" id="PNT61906">
    <property type="protein sequence ID" value="PNT61906"/>
    <property type="gene ID" value="BRADI_5g22879v3"/>
</dbReference>
<name>A0A2K2CIQ4_BRADI</name>
<dbReference type="AlphaFoldDB" id="A0A2K2CIQ4"/>
<accession>A0A2K2CIQ4</accession>
<evidence type="ECO:0000313" key="2">
    <source>
        <dbReference type="EMBL" id="PNT61906.1"/>
    </source>
</evidence>
<sequence>MVPTSLLLARLSDSSCARPAKDAAPWMGPARPRPGSHKVVTRPLAPRPGSHKVVTRPLAPPSQLTPSHPQQEAPDHMARRRTAAPPLRLPAKPRSARRSSGWHAAAVLVAAGKIRSVERSCSSSQYFAIARDLFRNTSKCLLLAKLSAS</sequence>
<organism evidence="2">
    <name type="scientific">Brachypodium distachyon</name>
    <name type="common">Purple false brome</name>
    <name type="synonym">Trachynia distachya</name>
    <dbReference type="NCBI Taxonomy" id="15368"/>
    <lineage>
        <taxon>Eukaryota</taxon>
        <taxon>Viridiplantae</taxon>
        <taxon>Streptophyta</taxon>
        <taxon>Embryophyta</taxon>
        <taxon>Tracheophyta</taxon>
        <taxon>Spermatophyta</taxon>
        <taxon>Magnoliopsida</taxon>
        <taxon>Liliopsida</taxon>
        <taxon>Poales</taxon>
        <taxon>Poaceae</taxon>
        <taxon>BOP clade</taxon>
        <taxon>Pooideae</taxon>
        <taxon>Stipodae</taxon>
        <taxon>Brachypodieae</taxon>
        <taxon>Brachypodium</taxon>
    </lineage>
</organism>
<feature type="compositionally biased region" description="Low complexity" evidence="1">
    <location>
        <begin position="83"/>
        <end position="93"/>
    </location>
</feature>
<reference evidence="2" key="2">
    <citation type="submission" date="2017-06" db="EMBL/GenBank/DDBJ databases">
        <title>WGS assembly of Brachypodium distachyon.</title>
        <authorList>
            <consortium name="The International Brachypodium Initiative"/>
            <person name="Lucas S."/>
            <person name="Harmon-Smith M."/>
            <person name="Lail K."/>
            <person name="Tice H."/>
            <person name="Grimwood J."/>
            <person name="Bruce D."/>
            <person name="Barry K."/>
            <person name="Shu S."/>
            <person name="Lindquist E."/>
            <person name="Wang M."/>
            <person name="Pitluck S."/>
            <person name="Vogel J.P."/>
            <person name="Garvin D.F."/>
            <person name="Mockler T.C."/>
            <person name="Schmutz J."/>
            <person name="Rokhsar D."/>
            <person name="Bevan M.W."/>
        </authorList>
    </citation>
    <scope>NUCLEOTIDE SEQUENCE</scope>
    <source>
        <strain evidence="2">Bd21</strain>
    </source>
</reference>
<reference evidence="3" key="3">
    <citation type="submission" date="2018-08" db="UniProtKB">
        <authorList>
            <consortium name="EnsemblPlants"/>
        </authorList>
    </citation>
    <scope>IDENTIFICATION</scope>
    <source>
        <strain evidence="3">cv. Bd21</strain>
    </source>
</reference>
<feature type="region of interest" description="Disordered" evidence="1">
    <location>
        <begin position="12"/>
        <end position="102"/>
    </location>
</feature>